<dbReference type="GO" id="GO:0008324">
    <property type="term" value="F:monoatomic cation transmembrane transporter activity"/>
    <property type="evidence" value="ECO:0007669"/>
    <property type="project" value="InterPro"/>
</dbReference>
<comment type="subcellular location">
    <subcellularLocation>
        <location evidence="1">Cell membrane</location>
        <topology evidence="1">Multi-pass membrane protein</topology>
    </subcellularLocation>
</comment>
<feature type="transmembrane region" description="Helical" evidence="9">
    <location>
        <begin position="40"/>
        <end position="60"/>
    </location>
</feature>
<gene>
    <name evidence="10" type="ORF">ENT77_07785</name>
</gene>
<dbReference type="Pfam" id="PF02386">
    <property type="entry name" value="TrkH"/>
    <property type="match status" value="2"/>
</dbReference>
<protein>
    <submittedName>
        <fullName evidence="10">TrkH family potassium uptake protein</fullName>
    </submittedName>
</protein>
<comment type="caution">
    <text evidence="10">The sequence shown here is derived from an EMBL/GenBank/DDBJ whole genome shotgun (WGS) entry which is preliminary data.</text>
</comment>
<feature type="transmembrane region" description="Helical" evidence="9">
    <location>
        <begin position="325"/>
        <end position="345"/>
    </location>
</feature>
<feature type="transmembrane region" description="Helical" evidence="9">
    <location>
        <begin position="180"/>
        <end position="198"/>
    </location>
</feature>
<keyword evidence="6 9" id="KW-1133">Transmembrane helix</keyword>
<feature type="transmembrane region" description="Helical" evidence="9">
    <location>
        <begin position="399"/>
        <end position="420"/>
    </location>
</feature>
<keyword evidence="8 9" id="KW-0472">Membrane</keyword>
<sequence>MLRKYLKIYKAFSILALQFSAIALFPVLLCFFYPEELANVHGFVLTATVCVVLYFLGKLIREEDIGTINYKDGAILTVFSWLVIALLASIPHLTVGGLSFSQAIFESVSGLTTTGLTMYSDVSKVSKLVLFWRSLTQYIGGAGFALLMLAMVIGPKGLGFYKAEGRMDNLVPNIRRSAQIIILIYLAYTLAGTVALRISGLNLFEALNHTMTALATGGFSTRNASVGEFNNLTAEIVLMILMLLGATGFGVHYAFWKGNWRAVLKNGEPWLMVSSIAVGSVAISIYGTGRYFNNLGNAFRHVTFQLVSAITGTGFQTLPLNEKRWLSFSPFIFLLIVFMIEGGGMDSTSGGVKQFRLWVIINAIRDAIKSFLLPRGAIRKIILYKGEQQMEFSVENVREALLVLSLYLITFIVGSIILMLHGYDMVSSMFEFASAMDGVGLSAGVTSPKMPLTAMWTLTFGMFTGRFEFLIIIYCIARVIEDIKISRKSIAQKNRNIEGRE</sequence>
<proteinExistence type="inferred from homology"/>
<dbReference type="GO" id="GO:0005886">
    <property type="term" value="C:plasma membrane"/>
    <property type="evidence" value="ECO:0007669"/>
    <property type="project" value="UniProtKB-SubCell"/>
</dbReference>
<evidence type="ECO:0000313" key="10">
    <source>
        <dbReference type="EMBL" id="HGU41081.1"/>
    </source>
</evidence>
<evidence type="ECO:0000256" key="4">
    <source>
        <dbReference type="ARBA" id="ARBA00022475"/>
    </source>
</evidence>
<name>A0A7C5RK43_9BACT</name>
<dbReference type="AlphaFoldDB" id="A0A7C5RK43"/>
<evidence type="ECO:0000256" key="2">
    <source>
        <dbReference type="ARBA" id="ARBA00009137"/>
    </source>
</evidence>
<comment type="similarity">
    <text evidence="2">Belongs to the TrkH potassium transport family.</text>
</comment>
<feature type="transmembrane region" description="Helical" evidence="9">
    <location>
        <begin position="268"/>
        <end position="286"/>
    </location>
</feature>
<dbReference type="GO" id="GO:0030001">
    <property type="term" value="P:metal ion transport"/>
    <property type="evidence" value="ECO:0007669"/>
    <property type="project" value="UniProtKB-ARBA"/>
</dbReference>
<evidence type="ECO:0000256" key="9">
    <source>
        <dbReference type="SAM" id="Phobius"/>
    </source>
</evidence>
<keyword evidence="3" id="KW-0813">Transport</keyword>
<dbReference type="PANTHER" id="PTHR32024">
    <property type="entry name" value="TRK SYSTEM POTASSIUM UPTAKE PROTEIN TRKG-RELATED"/>
    <property type="match status" value="1"/>
</dbReference>
<feature type="transmembrane region" description="Helical" evidence="9">
    <location>
        <begin position="236"/>
        <end position="256"/>
    </location>
</feature>
<accession>A0A7C5RK43</accession>
<keyword evidence="5 9" id="KW-0812">Transmembrane</keyword>
<dbReference type="EMBL" id="DSZY01000035">
    <property type="protein sequence ID" value="HGU41081.1"/>
    <property type="molecule type" value="Genomic_DNA"/>
</dbReference>
<evidence type="ECO:0000256" key="6">
    <source>
        <dbReference type="ARBA" id="ARBA00022989"/>
    </source>
</evidence>
<feature type="transmembrane region" description="Helical" evidence="9">
    <location>
        <begin position="72"/>
        <end position="90"/>
    </location>
</feature>
<organism evidence="10">
    <name type="scientific">Fervidobacterium thailandense</name>
    <dbReference type="NCBI Taxonomy" id="1008305"/>
    <lineage>
        <taxon>Bacteria</taxon>
        <taxon>Thermotogati</taxon>
        <taxon>Thermotogota</taxon>
        <taxon>Thermotogae</taxon>
        <taxon>Thermotogales</taxon>
        <taxon>Fervidobacteriaceae</taxon>
        <taxon>Fervidobacterium</taxon>
    </lineage>
</organism>
<evidence type="ECO:0000256" key="3">
    <source>
        <dbReference type="ARBA" id="ARBA00022448"/>
    </source>
</evidence>
<keyword evidence="7" id="KW-0406">Ion transport</keyword>
<feature type="transmembrane region" description="Helical" evidence="9">
    <location>
        <begin position="454"/>
        <end position="477"/>
    </location>
</feature>
<dbReference type="InterPro" id="IPR003445">
    <property type="entry name" value="Cat_transpt"/>
</dbReference>
<evidence type="ECO:0000256" key="5">
    <source>
        <dbReference type="ARBA" id="ARBA00022692"/>
    </source>
</evidence>
<keyword evidence="4" id="KW-1003">Cell membrane</keyword>
<evidence type="ECO:0000256" key="8">
    <source>
        <dbReference type="ARBA" id="ARBA00023136"/>
    </source>
</evidence>
<evidence type="ECO:0000256" key="1">
    <source>
        <dbReference type="ARBA" id="ARBA00004651"/>
    </source>
</evidence>
<feature type="transmembrane region" description="Helical" evidence="9">
    <location>
        <begin position="138"/>
        <end position="159"/>
    </location>
</feature>
<feature type="transmembrane region" description="Helical" evidence="9">
    <location>
        <begin position="12"/>
        <end position="34"/>
    </location>
</feature>
<reference evidence="10" key="1">
    <citation type="journal article" date="2020" name="mSystems">
        <title>Genome- and Community-Level Interaction Insights into Carbon Utilization and Element Cycling Functions of Hydrothermarchaeota in Hydrothermal Sediment.</title>
        <authorList>
            <person name="Zhou Z."/>
            <person name="Liu Y."/>
            <person name="Xu W."/>
            <person name="Pan J."/>
            <person name="Luo Z.H."/>
            <person name="Li M."/>
        </authorList>
    </citation>
    <scope>NUCLEOTIDE SEQUENCE [LARGE SCALE GENOMIC DNA]</scope>
    <source>
        <strain evidence="10">SpSt-609</strain>
    </source>
</reference>
<evidence type="ECO:0000256" key="7">
    <source>
        <dbReference type="ARBA" id="ARBA00023065"/>
    </source>
</evidence>
<dbReference type="PANTHER" id="PTHR32024:SF2">
    <property type="entry name" value="TRK SYSTEM POTASSIUM UPTAKE PROTEIN TRKG-RELATED"/>
    <property type="match status" value="1"/>
</dbReference>